<reference evidence="2 3" key="1">
    <citation type="journal article" date="2019" name="Commun. Biol.">
        <title>The bagworm genome reveals a unique fibroin gene that provides high tensile strength.</title>
        <authorList>
            <person name="Kono N."/>
            <person name="Nakamura H."/>
            <person name="Ohtoshi R."/>
            <person name="Tomita M."/>
            <person name="Numata K."/>
            <person name="Arakawa K."/>
        </authorList>
    </citation>
    <scope>NUCLEOTIDE SEQUENCE [LARGE SCALE GENOMIC DNA]</scope>
</reference>
<gene>
    <name evidence="2" type="ORF">EVAR_73824_1</name>
</gene>
<dbReference type="STRING" id="151549.A0A4C1TDL6"/>
<feature type="region of interest" description="Disordered" evidence="1">
    <location>
        <begin position="96"/>
        <end position="120"/>
    </location>
</feature>
<sequence length="154" mass="16849">MLNNSFQQRTGSIKHNGHTGITINASNQHSHPHPHHQQQGSNASTASTSQNQSHWRTAAMNGFSPASINSSARSRGPFVTQVTLGGSGSTHANSIAAAVQQQQHQKHHQQQQQSQPTPQTVQNIKHNLSIRVPLPDRNAQLQRCDYGPTFFVNV</sequence>
<comment type="caution">
    <text evidence="2">The sequence shown here is derived from an EMBL/GenBank/DDBJ whole genome shotgun (WGS) entry which is preliminary data.</text>
</comment>
<dbReference type="OrthoDB" id="6264899at2759"/>
<proteinExistence type="predicted"/>
<feature type="region of interest" description="Disordered" evidence="1">
    <location>
        <begin position="1"/>
        <end position="54"/>
    </location>
</feature>
<dbReference type="AlphaFoldDB" id="A0A4C1TDL6"/>
<protein>
    <submittedName>
        <fullName evidence="2">Uncharacterized protein</fullName>
    </submittedName>
</protein>
<accession>A0A4C1TDL6</accession>
<name>A0A4C1TDL6_EUMVA</name>
<organism evidence="2 3">
    <name type="scientific">Eumeta variegata</name>
    <name type="common">Bagworm moth</name>
    <name type="synonym">Eumeta japonica</name>
    <dbReference type="NCBI Taxonomy" id="151549"/>
    <lineage>
        <taxon>Eukaryota</taxon>
        <taxon>Metazoa</taxon>
        <taxon>Ecdysozoa</taxon>
        <taxon>Arthropoda</taxon>
        <taxon>Hexapoda</taxon>
        <taxon>Insecta</taxon>
        <taxon>Pterygota</taxon>
        <taxon>Neoptera</taxon>
        <taxon>Endopterygota</taxon>
        <taxon>Lepidoptera</taxon>
        <taxon>Glossata</taxon>
        <taxon>Ditrysia</taxon>
        <taxon>Tineoidea</taxon>
        <taxon>Psychidae</taxon>
        <taxon>Oiketicinae</taxon>
        <taxon>Eumeta</taxon>
    </lineage>
</organism>
<keyword evidence="3" id="KW-1185">Reference proteome</keyword>
<dbReference type="EMBL" id="BGZK01005124">
    <property type="protein sequence ID" value="GBP12623.1"/>
    <property type="molecule type" value="Genomic_DNA"/>
</dbReference>
<feature type="compositionally biased region" description="Low complexity" evidence="1">
    <location>
        <begin position="110"/>
        <end position="120"/>
    </location>
</feature>
<evidence type="ECO:0000313" key="3">
    <source>
        <dbReference type="Proteomes" id="UP000299102"/>
    </source>
</evidence>
<dbReference type="Proteomes" id="UP000299102">
    <property type="component" value="Unassembled WGS sequence"/>
</dbReference>
<evidence type="ECO:0000256" key="1">
    <source>
        <dbReference type="SAM" id="MobiDB-lite"/>
    </source>
</evidence>
<evidence type="ECO:0000313" key="2">
    <source>
        <dbReference type="EMBL" id="GBP12623.1"/>
    </source>
</evidence>
<feature type="compositionally biased region" description="Polar residues" evidence="1">
    <location>
        <begin position="40"/>
        <end position="54"/>
    </location>
</feature>
<feature type="compositionally biased region" description="Polar residues" evidence="1">
    <location>
        <begin position="1"/>
        <end position="27"/>
    </location>
</feature>